<proteinExistence type="predicted"/>
<accession>A0ABQ9A631</accession>
<gene>
    <name evidence="1" type="ORF">OIU77_009784</name>
</gene>
<reference evidence="1" key="2">
    <citation type="journal article" date="2023" name="Int. J. Mol. Sci.">
        <title>De Novo Assembly and Annotation of 11 Diverse Shrub Willow (Salix) Genomes Reveals Novel Gene Organization in Sex-Linked Regions.</title>
        <authorList>
            <person name="Hyden B."/>
            <person name="Feng K."/>
            <person name="Yates T.B."/>
            <person name="Jawdy S."/>
            <person name="Cereghino C."/>
            <person name="Smart L.B."/>
            <person name="Muchero W."/>
        </authorList>
    </citation>
    <scope>NUCLEOTIDE SEQUENCE</scope>
    <source>
        <tissue evidence="1">Shoot tip</tissue>
    </source>
</reference>
<name>A0ABQ9A631_9ROSI</name>
<sequence length="94" mass="10527">MEEGQTRALKVIGSLALIQCYEAYYGRVPLAVLSPFVSSVVLLPTVLGAGPESHNLKANLHVWCRFCFPWKFEEERKGDLQGCHYSISHTDLTC</sequence>
<evidence type="ECO:0000313" key="1">
    <source>
        <dbReference type="EMBL" id="KAJ6327971.1"/>
    </source>
</evidence>
<evidence type="ECO:0000313" key="2">
    <source>
        <dbReference type="Proteomes" id="UP001141253"/>
    </source>
</evidence>
<keyword evidence="2" id="KW-1185">Reference proteome</keyword>
<reference evidence="1" key="1">
    <citation type="submission" date="2022-10" db="EMBL/GenBank/DDBJ databases">
        <authorList>
            <person name="Hyden B.L."/>
            <person name="Feng K."/>
            <person name="Yates T."/>
            <person name="Jawdy S."/>
            <person name="Smart L.B."/>
            <person name="Muchero W."/>
        </authorList>
    </citation>
    <scope>NUCLEOTIDE SEQUENCE</scope>
    <source>
        <tissue evidence="1">Shoot tip</tissue>
    </source>
</reference>
<dbReference type="EMBL" id="JAPFFI010000022">
    <property type="protein sequence ID" value="KAJ6327971.1"/>
    <property type="molecule type" value="Genomic_DNA"/>
</dbReference>
<protein>
    <submittedName>
        <fullName evidence="1">Uncharacterized protein</fullName>
    </submittedName>
</protein>
<comment type="caution">
    <text evidence="1">The sequence shown here is derived from an EMBL/GenBank/DDBJ whole genome shotgun (WGS) entry which is preliminary data.</text>
</comment>
<organism evidence="1 2">
    <name type="scientific">Salix suchowensis</name>
    <dbReference type="NCBI Taxonomy" id="1278906"/>
    <lineage>
        <taxon>Eukaryota</taxon>
        <taxon>Viridiplantae</taxon>
        <taxon>Streptophyta</taxon>
        <taxon>Embryophyta</taxon>
        <taxon>Tracheophyta</taxon>
        <taxon>Spermatophyta</taxon>
        <taxon>Magnoliopsida</taxon>
        <taxon>eudicotyledons</taxon>
        <taxon>Gunneridae</taxon>
        <taxon>Pentapetalae</taxon>
        <taxon>rosids</taxon>
        <taxon>fabids</taxon>
        <taxon>Malpighiales</taxon>
        <taxon>Salicaceae</taxon>
        <taxon>Saliceae</taxon>
        <taxon>Salix</taxon>
    </lineage>
</organism>
<dbReference type="Proteomes" id="UP001141253">
    <property type="component" value="Chromosome 14"/>
</dbReference>